<reference evidence="2 3" key="1">
    <citation type="submission" date="2017-10" db="EMBL/GenBank/DDBJ databases">
        <title>Draft genome sequences of strains TRE 1, TRE 9, TRE H and TRI 7, isolated from tamarins, belonging to four potential novel Bifidobacterium species.</title>
        <authorList>
            <person name="Mattarelli P."/>
            <person name="Modesto M."/>
            <person name="Puglisi E."/>
            <person name="Morelli L."/>
            <person name="Spezio C."/>
            <person name="Bonetti A."/>
            <person name="Sandri C."/>
        </authorList>
    </citation>
    <scope>NUCLEOTIDE SEQUENCE [LARGE SCALE GENOMIC DNA]</scope>
    <source>
        <strain evidence="3">TRI7</strain>
    </source>
</reference>
<dbReference type="AlphaFoldDB" id="A0A2M9HD74"/>
<dbReference type="SUPFAM" id="SSF81901">
    <property type="entry name" value="HCP-like"/>
    <property type="match status" value="1"/>
</dbReference>
<proteinExistence type="predicted"/>
<keyword evidence="3" id="KW-1185">Reference proteome</keyword>
<feature type="region of interest" description="Disordered" evidence="1">
    <location>
        <begin position="199"/>
        <end position="233"/>
    </location>
</feature>
<name>A0A2M9HD74_9BIFI</name>
<dbReference type="OrthoDB" id="3174934at2"/>
<dbReference type="EMBL" id="PEBK01000008">
    <property type="protein sequence ID" value="PJM74765.1"/>
    <property type="molecule type" value="Genomic_DNA"/>
</dbReference>
<dbReference type="InterPro" id="IPR011990">
    <property type="entry name" value="TPR-like_helical_dom_sf"/>
</dbReference>
<dbReference type="SMART" id="SM00671">
    <property type="entry name" value="SEL1"/>
    <property type="match status" value="3"/>
</dbReference>
<dbReference type="Proteomes" id="UP000231451">
    <property type="component" value="Unassembled WGS sequence"/>
</dbReference>
<dbReference type="PANTHER" id="PTHR43628:SF1">
    <property type="entry name" value="CHITIN SYNTHASE REGULATORY FACTOR 2-RELATED"/>
    <property type="match status" value="1"/>
</dbReference>
<evidence type="ECO:0000256" key="1">
    <source>
        <dbReference type="SAM" id="MobiDB-lite"/>
    </source>
</evidence>
<dbReference type="InterPro" id="IPR006597">
    <property type="entry name" value="Sel1-like"/>
</dbReference>
<organism evidence="2 3">
    <name type="scientific">Bifidobacterium simiarum</name>
    <dbReference type="NCBI Taxonomy" id="2045441"/>
    <lineage>
        <taxon>Bacteria</taxon>
        <taxon>Bacillati</taxon>
        <taxon>Actinomycetota</taxon>
        <taxon>Actinomycetes</taxon>
        <taxon>Bifidobacteriales</taxon>
        <taxon>Bifidobacteriaceae</taxon>
        <taxon>Bifidobacterium</taxon>
    </lineage>
</organism>
<gene>
    <name evidence="2" type="ORF">CSQ87_08530</name>
</gene>
<evidence type="ECO:0000313" key="3">
    <source>
        <dbReference type="Proteomes" id="UP000231451"/>
    </source>
</evidence>
<dbReference type="PANTHER" id="PTHR43628">
    <property type="entry name" value="ACTIVATOR OF C KINASE PROTEIN 1-RELATED"/>
    <property type="match status" value="1"/>
</dbReference>
<sequence>MGIDMGTSYDEAVDRHSGGFLSLDLGASAYGAAMGERDPGARNQLFQRAAHWYERSASYGNAQAATNLGYVYLYGRLGSVDDDQAFAWFSRGAELGNEESCYKLGDLYRSGRGCERDYDKAFQLYRQAERIAKLTCKENVPEDQAVLASIDLRLAGQYEHSRTNGDRDKAHEYYARAVQRFRSAVAAGLHWYAKTLRGAEEGSERTAPIPSDTELRSDAEFDTFGRTTSDGDE</sequence>
<evidence type="ECO:0008006" key="4">
    <source>
        <dbReference type="Google" id="ProtNLM"/>
    </source>
</evidence>
<dbReference type="Gene3D" id="1.25.40.10">
    <property type="entry name" value="Tetratricopeptide repeat domain"/>
    <property type="match status" value="1"/>
</dbReference>
<protein>
    <recommendedName>
        <fullName evidence="4">Sel1 repeat family protein</fullName>
    </recommendedName>
</protein>
<accession>A0A2M9HD74</accession>
<comment type="caution">
    <text evidence="2">The sequence shown here is derived from an EMBL/GenBank/DDBJ whole genome shotgun (WGS) entry which is preliminary data.</text>
</comment>
<evidence type="ECO:0000313" key="2">
    <source>
        <dbReference type="EMBL" id="PJM74765.1"/>
    </source>
</evidence>
<dbReference type="InterPro" id="IPR052945">
    <property type="entry name" value="Mitotic_Regulator"/>
</dbReference>
<dbReference type="RefSeq" id="WP_100513457.1">
    <property type="nucleotide sequence ID" value="NZ_PEBK01000008.1"/>
</dbReference>
<dbReference type="Pfam" id="PF08238">
    <property type="entry name" value="Sel1"/>
    <property type="match status" value="4"/>
</dbReference>